<sequence length="101" mass="11369">MIDWTEESNVNGCYADIHALQMPSQGVLDDDGTTSGKIGEEPRTKKNVKAGVTQLRLKDEWPGSDDRFGRTFAFPAPSCEEQHRKEEKNGRLTGYLLLKTR</sequence>
<organism evidence="1 2">
    <name type="scientific">Mesorhabditis spiculigera</name>
    <dbReference type="NCBI Taxonomy" id="96644"/>
    <lineage>
        <taxon>Eukaryota</taxon>
        <taxon>Metazoa</taxon>
        <taxon>Ecdysozoa</taxon>
        <taxon>Nematoda</taxon>
        <taxon>Chromadorea</taxon>
        <taxon>Rhabditida</taxon>
        <taxon>Rhabditina</taxon>
        <taxon>Rhabditomorpha</taxon>
        <taxon>Rhabditoidea</taxon>
        <taxon>Rhabditidae</taxon>
        <taxon>Mesorhabditinae</taxon>
        <taxon>Mesorhabditis</taxon>
    </lineage>
</organism>
<proteinExistence type="predicted"/>
<accession>A0AA36D1U4</accession>
<comment type="caution">
    <text evidence="1">The sequence shown here is derived from an EMBL/GenBank/DDBJ whole genome shotgun (WGS) entry which is preliminary data.</text>
</comment>
<evidence type="ECO:0000313" key="1">
    <source>
        <dbReference type="EMBL" id="CAJ0579116.1"/>
    </source>
</evidence>
<reference evidence="1" key="1">
    <citation type="submission" date="2023-06" db="EMBL/GenBank/DDBJ databases">
        <authorList>
            <person name="Delattre M."/>
        </authorList>
    </citation>
    <scope>NUCLEOTIDE SEQUENCE</scope>
    <source>
        <strain evidence="1">AF72</strain>
    </source>
</reference>
<protein>
    <submittedName>
        <fullName evidence="1">Uncharacterized protein</fullName>
    </submittedName>
</protein>
<name>A0AA36D1U4_9BILA</name>
<gene>
    <name evidence="1" type="ORF">MSPICULIGERA_LOCUS17347</name>
</gene>
<dbReference type="Proteomes" id="UP001177023">
    <property type="component" value="Unassembled WGS sequence"/>
</dbReference>
<dbReference type="AlphaFoldDB" id="A0AA36D1U4"/>
<evidence type="ECO:0000313" key="2">
    <source>
        <dbReference type="Proteomes" id="UP001177023"/>
    </source>
</evidence>
<dbReference type="EMBL" id="CATQJA010002655">
    <property type="protein sequence ID" value="CAJ0579116.1"/>
    <property type="molecule type" value="Genomic_DNA"/>
</dbReference>
<feature type="non-terminal residue" evidence="1">
    <location>
        <position position="1"/>
    </location>
</feature>
<keyword evidence="2" id="KW-1185">Reference proteome</keyword>